<dbReference type="PANTHER" id="PTHR43050">
    <property type="entry name" value="SERINE / THREONINE RACEMASE FAMILY MEMBER"/>
    <property type="match status" value="1"/>
</dbReference>
<dbReference type="GO" id="GO:0070179">
    <property type="term" value="P:D-serine biosynthetic process"/>
    <property type="evidence" value="ECO:0007669"/>
    <property type="project" value="TreeGrafter"/>
</dbReference>
<evidence type="ECO:0000313" key="6">
    <source>
        <dbReference type="EMBL" id="SHF83867.1"/>
    </source>
</evidence>
<dbReference type="GO" id="GO:0030378">
    <property type="term" value="F:serine racemase activity"/>
    <property type="evidence" value="ECO:0007669"/>
    <property type="project" value="TreeGrafter"/>
</dbReference>
<dbReference type="STRING" id="1121391.SAMN02745206_02748"/>
<dbReference type="GO" id="GO:0018114">
    <property type="term" value="F:threonine racemase activity"/>
    <property type="evidence" value="ECO:0007669"/>
    <property type="project" value="TreeGrafter"/>
</dbReference>
<keyword evidence="3" id="KW-0663">Pyridoxal phosphate</keyword>
<keyword evidence="4" id="KW-0456">Lyase</keyword>
<evidence type="ECO:0000259" key="5">
    <source>
        <dbReference type="Pfam" id="PF00291"/>
    </source>
</evidence>
<dbReference type="SUPFAM" id="SSF53686">
    <property type="entry name" value="Tryptophan synthase beta subunit-like PLP-dependent enzymes"/>
    <property type="match status" value="1"/>
</dbReference>
<dbReference type="PANTHER" id="PTHR43050:SF1">
    <property type="entry name" value="SERINE RACEMASE"/>
    <property type="match status" value="1"/>
</dbReference>
<dbReference type="EMBL" id="FQVB01000029">
    <property type="protein sequence ID" value="SHF83867.1"/>
    <property type="molecule type" value="Genomic_DNA"/>
</dbReference>
<sequence>MKTAADLFKRILDAQERLRGQAHVTPVMGCRTLDKMLGARFHFKCENLQRIGAFKFRGAFNALSRLSPEERRRGVVTISSGNHAQAVALVGRELGIDTTVLMPANAPEIKRRAVEGYGATIVTYDPATTRREEALRAVDGGERVFIPPFDHWDVIAGQGTAGLELAQAVSHLDMLLVPCGGGGLLSGCAVAVKGYFPRCRVVGVEPESADDATRSFRMGTLQEVHNPPTIADGVRTPRLGDITFPLVLAHVDDMRTVSEEAIREAVRFLFYRMKLVVEPSGALGLAALLSGAVKPTGDVGILLSGGNVDGQTMAGILSESPGS</sequence>
<gene>
    <name evidence="6" type="ORF">SAMN02745206_02748</name>
</gene>
<evidence type="ECO:0000256" key="1">
    <source>
        <dbReference type="ARBA" id="ARBA00001933"/>
    </source>
</evidence>
<feature type="domain" description="Tryptophan synthase beta chain-like PALP" evidence="5">
    <location>
        <begin position="23"/>
        <end position="305"/>
    </location>
</feature>
<dbReference type="CDD" id="cd01562">
    <property type="entry name" value="Thr-dehyd"/>
    <property type="match status" value="1"/>
</dbReference>
<dbReference type="RefSeq" id="WP_218588467.1">
    <property type="nucleotide sequence ID" value="NZ_FQVB01000029.1"/>
</dbReference>
<dbReference type="Gene3D" id="3.40.50.1100">
    <property type="match status" value="2"/>
</dbReference>
<evidence type="ECO:0000256" key="3">
    <source>
        <dbReference type="ARBA" id="ARBA00022898"/>
    </source>
</evidence>
<dbReference type="GO" id="GO:0003941">
    <property type="term" value="F:L-serine ammonia-lyase activity"/>
    <property type="evidence" value="ECO:0007669"/>
    <property type="project" value="TreeGrafter"/>
</dbReference>
<dbReference type="Pfam" id="PF00291">
    <property type="entry name" value="PALP"/>
    <property type="match status" value="1"/>
</dbReference>
<accession>A0A1M5EXF4</accession>
<dbReference type="GO" id="GO:0005524">
    <property type="term" value="F:ATP binding"/>
    <property type="evidence" value="ECO:0007669"/>
    <property type="project" value="TreeGrafter"/>
</dbReference>
<dbReference type="AlphaFoldDB" id="A0A1M5EXF4"/>
<evidence type="ECO:0000313" key="7">
    <source>
        <dbReference type="Proteomes" id="UP000184076"/>
    </source>
</evidence>
<name>A0A1M5EXF4_9BACT</name>
<comment type="cofactor">
    <cofactor evidence="1">
        <name>pyridoxal 5'-phosphate</name>
        <dbReference type="ChEBI" id="CHEBI:597326"/>
    </cofactor>
</comment>
<reference evidence="7" key="1">
    <citation type="submission" date="2016-11" db="EMBL/GenBank/DDBJ databases">
        <authorList>
            <person name="Varghese N."/>
            <person name="Submissions S."/>
        </authorList>
    </citation>
    <scope>NUCLEOTIDE SEQUENCE [LARGE SCALE GENOMIC DNA]</scope>
    <source>
        <strain evidence="7">DSM 9756</strain>
    </source>
</reference>
<protein>
    <submittedName>
        <fullName evidence="6">Threonine dehydratase</fullName>
    </submittedName>
</protein>
<keyword evidence="7" id="KW-1185">Reference proteome</keyword>
<dbReference type="FunFam" id="3.40.50.1100:FF:000005">
    <property type="entry name" value="Threonine dehydratase catabolic"/>
    <property type="match status" value="1"/>
</dbReference>
<evidence type="ECO:0000256" key="2">
    <source>
        <dbReference type="ARBA" id="ARBA00010869"/>
    </source>
</evidence>
<dbReference type="GO" id="GO:0030170">
    <property type="term" value="F:pyridoxal phosphate binding"/>
    <property type="evidence" value="ECO:0007669"/>
    <property type="project" value="TreeGrafter"/>
</dbReference>
<dbReference type="InterPro" id="IPR001926">
    <property type="entry name" value="TrpB-like_PALP"/>
</dbReference>
<proteinExistence type="inferred from homology"/>
<evidence type="ECO:0000256" key="4">
    <source>
        <dbReference type="ARBA" id="ARBA00023239"/>
    </source>
</evidence>
<organism evidence="6 7">
    <name type="scientific">Desulfacinum infernum DSM 9756</name>
    <dbReference type="NCBI Taxonomy" id="1121391"/>
    <lineage>
        <taxon>Bacteria</taxon>
        <taxon>Pseudomonadati</taxon>
        <taxon>Thermodesulfobacteriota</taxon>
        <taxon>Syntrophobacteria</taxon>
        <taxon>Syntrophobacterales</taxon>
        <taxon>Syntrophobacteraceae</taxon>
        <taxon>Desulfacinum</taxon>
    </lineage>
</organism>
<dbReference type="FunFam" id="3.40.50.1100:FF:000007">
    <property type="entry name" value="L-threonine dehydratase catabolic TdcB"/>
    <property type="match status" value="1"/>
</dbReference>
<dbReference type="GO" id="GO:0000287">
    <property type="term" value="F:magnesium ion binding"/>
    <property type="evidence" value="ECO:0007669"/>
    <property type="project" value="TreeGrafter"/>
</dbReference>
<dbReference type="InterPro" id="IPR036052">
    <property type="entry name" value="TrpB-like_PALP_sf"/>
</dbReference>
<comment type="similarity">
    <text evidence="2">Belongs to the serine/threonine dehydratase family.</text>
</comment>
<dbReference type="Proteomes" id="UP000184076">
    <property type="component" value="Unassembled WGS sequence"/>
</dbReference>